<evidence type="ECO:0000256" key="2">
    <source>
        <dbReference type="ARBA" id="ARBA00022670"/>
    </source>
</evidence>
<gene>
    <name evidence="7" type="ORF">ASN18_3107</name>
</gene>
<dbReference type="PROSITE" id="PS51257">
    <property type="entry name" value="PROKAR_LIPOPROTEIN"/>
    <property type="match status" value="1"/>
</dbReference>
<keyword evidence="2" id="KW-0645">Protease</keyword>
<reference evidence="7 8" key="1">
    <citation type="submission" date="2015-11" db="EMBL/GenBank/DDBJ databases">
        <authorList>
            <person name="Lin W."/>
        </authorList>
    </citation>
    <scope>NUCLEOTIDE SEQUENCE [LARGE SCALE GENOMIC DNA]</scope>
    <source>
        <strain evidence="7 8">HCH-1</strain>
    </source>
</reference>
<keyword evidence="5" id="KW-0732">Signal</keyword>
<dbReference type="EC" id="3.4.-.-" evidence="7"/>
<dbReference type="RefSeq" id="WP_085053711.1">
    <property type="nucleotide sequence ID" value="NZ_LNQR01000124.1"/>
</dbReference>
<keyword evidence="8" id="KW-1185">Reference proteome</keyword>
<evidence type="ECO:0000256" key="3">
    <source>
        <dbReference type="ARBA" id="ARBA00022801"/>
    </source>
</evidence>
<proteinExistence type="inferred from homology"/>
<dbReference type="InterPro" id="IPR000064">
    <property type="entry name" value="NLP_P60_dom"/>
</dbReference>
<evidence type="ECO:0000313" key="8">
    <source>
        <dbReference type="Proteomes" id="UP000060487"/>
    </source>
</evidence>
<evidence type="ECO:0000256" key="4">
    <source>
        <dbReference type="ARBA" id="ARBA00022807"/>
    </source>
</evidence>
<organism evidence="7 8">
    <name type="scientific">Candidatus Magnetominusculus xianensis</name>
    <dbReference type="NCBI Taxonomy" id="1748249"/>
    <lineage>
        <taxon>Bacteria</taxon>
        <taxon>Pseudomonadati</taxon>
        <taxon>Nitrospirota</taxon>
        <taxon>Nitrospiria</taxon>
        <taxon>Nitrospirales</taxon>
        <taxon>Nitrospiraceae</taxon>
        <taxon>Candidatus Magnetominusculus</taxon>
    </lineage>
</organism>
<dbReference type="Gene3D" id="3.90.1720.10">
    <property type="entry name" value="endopeptidase domain like (from Nostoc punctiforme)"/>
    <property type="match status" value="1"/>
</dbReference>
<comment type="similarity">
    <text evidence="1">Belongs to the peptidase C40 family.</text>
</comment>
<name>A0ABR5SF32_9BACT</name>
<dbReference type="Pfam" id="PF00877">
    <property type="entry name" value="NLPC_P60"/>
    <property type="match status" value="1"/>
</dbReference>
<sequence>MRYYKAYIVICLLVLLTSCSTTREVKQIIPPPEIIEPAPVEDPYDVMEKNVPNLSKVYIGKDYKFGSNPDKNVEADCSHLVCAIARNSLIGTKYEFKPYYYPSWKIYENTYEIEKSETRPGDIVFFKDLQKKQNHLGLITKIKDDTVYFVQASSSSGVIERSTKSESWIYYWKKRFDSFRRWKLEVFEEKKTKGYEVNAGRETSTLIQ</sequence>
<keyword evidence="4" id="KW-0788">Thiol protease</keyword>
<dbReference type="SUPFAM" id="SSF54001">
    <property type="entry name" value="Cysteine proteinases"/>
    <property type="match status" value="1"/>
</dbReference>
<evidence type="ECO:0000313" key="7">
    <source>
        <dbReference type="EMBL" id="KWT76841.1"/>
    </source>
</evidence>
<feature type="domain" description="NlpC/P60" evidence="6">
    <location>
        <begin position="44"/>
        <end position="183"/>
    </location>
</feature>
<feature type="chain" id="PRO_5045558180" evidence="5">
    <location>
        <begin position="24"/>
        <end position="208"/>
    </location>
</feature>
<evidence type="ECO:0000259" key="6">
    <source>
        <dbReference type="PROSITE" id="PS51935"/>
    </source>
</evidence>
<accession>A0ABR5SF32</accession>
<comment type="caution">
    <text evidence="7">The sequence shown here is derived from an EMBL/GenBank/DDBJ whole genome shotgun (WGS) entry which is preliminary data.</text>
</comment>
<dbReference type="GO" id="GO:0016787">
    <property type="term" value="F:hydrolase activity"/>
    <property type="evidence" value="ECO:0007669"/>
    <property type="project" value="UniProtKB-KW"/>
</dbReference>
<feature type="signal peptide" evidence="5">
    <location>
        <begin position="1"/>
        <end position="23"/>
    </location>
</feature>
<dbReference type="EMBL" id="LNQR01000124">
    <property type="protein sequence ID" value="KWT76841.1"/>
    <property type="molecule type" value="Genomic_DNA"/>
</dbReference>
<dbReference type="Proteomes" id="UP000060487">
    <property type="component" value="Unassembled WGS sequence"/>
</dbReference>
<evidence type="ECO:0000256" key="1">
    <source>
        <dbReference type="ARBA" id="ARBA00007074"/>
    </source>
</evidence>
<dbReference type="PROSITE" id="PS51935">
    <property type="entry name" value="NLPC_P60"/>
    <property type="match status" value="1"/>
</dbReference>
<evidence type="ECO:0000256" key="5">
    <source>
        <dbReference type="SAM" id="SignalP"/>
    </source>
</evidence>
<dbReference type="InterPro" id="IPR038765">
    <property type="entry name" value="Papain-like_cys_pep_sf"/>
</dbReference>
<protein>
    <submittedName>
        <fullName evidence="7">Glycoside hydrolase</fullName>
        <ecNumber evidence="7">3.4.-.-</ecNumber>
    </submittedName>
</protein>
<keyword evidence="3 7" id="KW-0378">Hydrolase</keyword>